<sequence>MKMGTMFTPASYCEIKERTHKNDERIKLLHAINAVLNERHEIETNFKQLSSKFNRMQKDETERREKYDQSRKELLHELEKKGGVLCKDHARLQHQIDHVSWHLEGCHRHRPCHGTHGAGEHCPNKKNTGSCISSEVGSVHKPSVMGNLKATSERLVKSIVDLRKKIYIVHEKLENELKRKREMEKKLSDLRKDISRQKKLLSVRRNSNKISIALIRNPAK</sequence>
<proteinExistence type="predicted"/>
<gene>
    <name evidence="2" type="primary">CSON012825</name>
</gene>
<dbReference type="EMBL" id="UFQT01000625">
    <property type="protein sequence ID" value="SSX25873.1"/>
    <property type="molecule type" value="Genomic_DNA"/>
</dbReference>
<name>A0A336MAQ9_CULSO</name>
<dbReference type="OMA" id="KEICRHN"/>
<reference evidence="2" key="1">
    <citation type="submission" date="2018-07" db="EMBL/GenBank/DDBJ databases">
        <authorList>
            <person name="Quirk P.G."/>
            <person name="Krulwich T.A."/>
        </authorList>
    </citation>
    <scope>NUCLEOTIDE SEQUENCE</scope>
</reference>
<protein>
    <submittedName>
        <fullName evidence="2">CSON012825 protein</fullName>
    </submittedName>
</protein>
<dbReference type="AlphaFoldDB" id="A0A336MAQ9"/>
<accession>A0A336MAQ9</accession>
<dbReference type="VEuPathDB" id="VectorBase:CSON012825"/>
<evidence type="ECO:0000256" key="1">
    <source>
        <dbReference type="SAM" id="Coils"/>
    </source>
</evidence>
<organism evidence="2">
    <name type="scientific">Culicoides sonorensis</name>
    <name type="common">Biting midge</name>
    <dbReference type="NCBI Taxonomy" id="179676"/>
    <lineage>
        <taxon>Eukaryota</taxon>
        <taxon>Metazoa</taxon>
        <taxon>Ecdysozoa</taxon>
        <taxon>Arthropoda</taxon>
        <taxon>Hexapoda</taxon>
        <taxon>Insecta</taxon>
        <taxon>Pterygota</taxon>
        <taxon>Neoptera</taxon>
        <taxon>Endopterygota</taxon>
        <taxon>Diptera</taxon>
        <taxon>Nematocera</taxon>
        <taxon>Chironomoidea</taxon>
        <taxon>Ceratopogonidae</taxon>
        <taxon>Ceratopogoninae</taxon>
        <taxon>Culicoides</taxon>
        <taxon>Monoculicoides</taxon>
    </lineage>
</organism>
<evidence type="ECO:0000313" key="2">
    <source>
        <dbReference type="EMBL" id="SSX25873.1"/>
    </source>
</evidence>
<keyword evidence="1" id="KW-0175">Coiled coil</keyword>
<feature type="coiled-coil region" evidence="1">
    <location>
        <begin position="170"/>
        <end position="200"/>
    </location>
</feature>